<keyword evidence="3" id="KW-0285">Flavoprotein</keyword>
<evidence type="ECO:0000259" key="14">
    <source>
        <dbReference type="PROSITE" id="PS51384"/>
    </source>
</evidence>
<protein>
    <submittedName>
        <fullName evidence="15">Ferric reductase-like transmembrane domain-containing protein</fullName>
    </submittedName>
</protein>
<comment type="cofactor">
    <cofactor evidence="1">
        <name>FAD</name>
        <dbReference type="ChEBI" id="CHEBI:57692"/>
    </cofactor>
</comment>
<dbReference type="EMBL" id="JBEQCT010000002">
    <property type="protein sequence ID" value="MFM2484865.1"/>
    <property type="molecule type" value="Genomic_DNA"/>
</dbReference>
<evidence type="ECO:0000256" key="1">
    <source>
        <dbReference type="ARBA" id="ARBA00001974"/>
    </source>
</evidence>
<feature type="domain" description="FAD-binding FR-type" evidence="14">
    <location>
        <begin position="207"/>
        <end position="309"/>
    </location>
</feature>
<feature type="transmembrane region" description="Helical" evidence="13">
    <location>
        <begin position="74"/>
        <end position="90"/>
    </location>
</feature>
<accession>A0ABW9G5D1</accession>
<feature type="transmembrane region" description="Helical" evidence="13">
    <location>
        <begin position="128"/>
        <end position="145"/>
    </location>
</feature>
<keyword evidence="5" id="KW-0001">2Fe-2S</keyword>
<dbReference type="Gene3D" id="3.40.50.80">
    <property type="entry name" value="Nucleotide-binding domain of ferredoxin-NADP reductase (FNR) module"/>
    <property type="match status" value="1"/>
</dbReference>
<dbReference type="Pfam" id="PF08022">
    <property type="entry name" value="FAD_binding_8"/>
    <property type="match status" value="1"/>
</dbReference>
<keyword evidence="9" id="KW-0560">Oxidoreductase</keyword>
<dbReference type="SUPFAM" id="SSF52343">
    <property type="entry name" value="Ferredoxin reductase-like, C-terminal NADP-linked domain"/>
    <property type="match status" value="1"/>
</dbReference>
<proteinExistence type="predicted"/>
<dbReference type="PROSITE" id="PS51384">
    <property type="entry name" value="FAD_FR"/>
    <property type="match status" value="1"/>
</dbReference>
<dbReference type="PANTHER" id="PTHR47354">
    <property type="entry name" value="NADH OXIDOREDUCTASE HCR"/>
    <property type="match status" value="1"/>
</dbReference>
<dbReference type="InterPro" id="IPR050415">
    <property type="entry name" value="MRET"/>
</dbReference>
<keyword evidence="8 13" id="KW-1133">Transmembrane helix</keyword>
<feature type="transmembrane region" description="Helical" evidence="13">
    <location>
        <begin position="29"/>
        <end position="53"/>
    </location>
</feature>
<evidence type="ECO:0000313" key="15">
    <source>
        <dbReference type="EMBL" id="MFM2484865.1"/>
    </source>
</evidence>
<keyword evidence="6" id="KW-0479">Metal-binding</keyword>
<sequence>MKTMLLMMTLLWLPTVLLGYSAEVGFFFWWHHLTILTGMIGLTCMTLSMILALRLSWVEAKVKGLDNGYALHKQIGIGALIALVLHWTIIESHKWFISLGWIERFHRHQHAFVPGINWTHLSKIVGEYTFYVFVIFAAISLIQLVSYRHFRFIHKIAGALFIAGAFHSITIMDLNWPAAAMDMAIMMMSVAGVLAAMLSFSGRIGLSKRVSGHIIGAEVIEPLQVKPPVLHLKIALDHEMDYHSGQFAFLNFHDGEAAHPFSVLHYDQSAQTIEFAIKALGDYTTHLVSSFDTLHQVSVEGGYGRFYIPPEPRQVWIAAGVGVVPFIAWLYVMARSDKYQRNNVELYYCHRSHSETYFTQIIEKLICDLPSVNLHVISDDLGEVLQGEQIAKVVSLREVSVSFSGPMKFGQLLARQLQRYGLVAEQFHYERFMMR</sequence>
<evidence type="ECO:0000256" key="8">
    <source>
        <dbReference type="ARBA" id="ARBA00022989"/>
    </source>
</evidence>
<evidence type="ECO:0000256" key="11">
    <source>
        <dbReference type="ARBA" id="ARBA00023014"/>
    </source>
</evidence>
<evidence type="ECO:0000256" key="6">
    <source>
        <dbReference type="ARBA" id="ARBA00022723"/>
    </source>
</evidence>
<keyword evidence="12 13" id="KW-0472">Membrane</keyword>
<comment type="caution">
    <text evidence="15">The sequence shown here is derived from an EMBL/GenBank/DDBJ whole genome shotgun (WGS) entry which is preliminary data.</text>
</comment>
<evidence type="ECO:0000256" key="4">
    <source>
        <dbReference type="ARBA" id="ARBA00022692"/>
    </source>
</evidence>
<keyword evidence="11" id="KW-0411">Iron-sulfur</keyword>
<gene>
    <name evidence="15" type="ORF">ABUE30_07275</name>
</gene>
<evidence type="ECO:0000256" key="13">
    <source>
        <dbReference type="SAM" id="Phobius"/>
    </source>
</evidence>
<dbReference type="InterPro" id="IPR039261">
    <property type="entry name" value="FNR_nucleotide-bd"/>
</dbReference>
<dbReference type="PANTHER" id="PTHR47354:SF8">
    <property type="entry name" value="1,2-PHENYLACETYL-COA EPOXIDASE, SUBUNIT E"/>
    <property type="match status" value="1"/>
</dbReference>
<feature type="transmembrane region" description="Helical" evidence="13">
    <location>
        <begin position="178"/>
        <end position="200"/>
    </location>
</feature>
<keyword evidence="7" id="KW-0274">FAD</keyword>
<feature type="transmembrane region" description="Helical" evidence="13">
    <location>
        <begin position="315"/>
        <end position="334"/>
    </location>
</feature>
<dbReference type="RefSeq" id="WP_408623053.1">
    <property type="nucleotide sequence ID" value="NZ_JBEQCT010000002.1"/>
</dbReference>
<evidence type="ECO:0000256" key="3">
    <source>
        <dbReference type="ARBA" id="ARBA00022630"/>
    </source>
</evidence>
<comment type="subcellular location">
    <subcellularLocation>
        <location evidence="2">Membrane</location>
        <topology evidence="2">Multi-pass membrane protein</topology>
    </subcellularLocation>
</comment>
<keyword evidence="16" id="KW-1185">Reference proteome</keyword>
<evidence type="ECO:0000256" key="10">
    <source>
        <dbReference type="ARBA" id="ARBA00023004"/>
    </source>
</evidence>
<evidence type="ECO:0000256" key="12">
    <source>
        <dbReference type="ARBA" id="ARBA00023136"/>
    </source>
</evidence>
<dbReference type="InterPro" id="IPR013130">
    <property type="entry name" value="Fe3_Rdtase_TM_dom"/>
</dbReference>
<name>A0ABW9G5D1_9GAMM</name>
<keyword evidence="10" id="KW-0408">Iron</keyword>
<dbReference type="InterPro" id="IPR013112">
    <property type="entry name" value="FAD-bd_8"/>
</dbReference>
<feature type="transmembrane region" description="Helical" evidence="13">
    <location>
        <begin position="152"/>
        <end position="172"/>
    </location>
</feature>
<dbReference type="InterPro" id="IPR017927">
    <property type="entry name" value="FAD-bd_FR_type"/>
</dbReference>
<evidence type="ECO:0000313" key="16">
    <source>
        <dbReference type="Proteomes" id="UP001629953"/>
    </source>
</evidence>
<dbReference type="Proteomes" id="UP001629953">
    <property type="component" value="Unassembled WGS sequence"/>
</dbReference>
<dbReference type="SUPFAM" id="SSF63380">
    <property type="entry name" value="Riboflavin synthase domain-like"/>
    <property type="match status" value="1"/>
</dbReference>
<evidence type="ECO:0000256" key="9">
    <source>
        <dbReference type="ARBA" id="ARBA00023002"/>
    </source>
</evidence>
<organism evidence="15 16">
    <name type="scientific">Celerinatantimonas yamalensis</name>
    <dbReference type="NCBI Taxonomy" id="559956"/>
    <lineage>
        <taxon>Bacteria</taxon>
        <taxon>Pseudomonadati</taxon>
        <taxon>Pseudomonadota</taxon>
        <taxon>Gammaproteobacteria</taxon>
        <taxon>Celerinatantimonadaceae</taxon>
        <taxon>Celerinatantimonas</taxon>
    </lineage>
</organism>
<dbReference type="InterPro" id="IPR017938">
    <property type="entry name" value="Riboflavin_synthase-like_b-brl"/>
</dbReference>
<evidence type="ECO:0000256" key="5">
    <source>
        <dbReference type="ARBA" id="ARBA00022714"/>
    </source>
</evidence>
<reference evidence="15 16" key="1">
    <citation type="journal article" date="2013" name="Int. J. Syst. Evol. Microbiol.">
        <title>Celerinatantimonas yamalensis sp. nov., a cold-adapted diazotrophic bacterium from a cold permafrost brine.</title>
        <authorList>
            <person name="Shcherbakova V."/>
            <person name="Chuvilskaya N."/>
            <person name="Rivkina E."/>
            <person name="Demidov N."/>
            <person name="Uchaeva V."/>
            <person name="Suetin S."/>
            <person name="Suzina N."/>
            <person name="Gilichinsky D."/>
        </authorList>
    </citation>
    <scope>NUCLEOTIDE SEQUENCE [LARGE SCALE GENOMIC DNA]</scope>
    <source>
        <strain evidence="15 16">C7</strain>
    </source>
</reference>
<dbReference type="Pfam" id="PF01794">
    <property type="entry name" value="Ferric_reduct"/>
    <property type="match status" value="1"/>
</dbReference>
<dbReference type="Gene3D" id="2.40.30.10">
    <property type="entry name" value="Translation factors"/>
    <property type="match status" value="1"/>
</dbReference>
<keyword evidence="4 13" id="KW-0812">Transmembrane</keyword>
<evidence type="ECO:0000256" key="7">
    <source>
        <dbReference type="ARBA" id="ARBA00022827"/>
    </source>
</evidence>
<evidence type="ECO:0000256" key="2">
    <source>
        <dbReference type="ARBA" id="ARBA00004141"/>
    </source>
</evidence>